<gene>
    <name evidence="8" type="ORF">AURANDRAFT_3624</name>
</gene>
<evidence type="ECO:0000256" key="5">
    <source>
        <dbReference type="ARBA" id="ARBA00022786"/>
    </source>
</evidence>
<dbReference type="GeneID" id="20221698"/>
<dbReference type="InterPro" id="IPR050409">
    <property type="entry name" value="E3_ubiq-protein_ligase"/>
</dbReference>
<evidence type="ECO:0000256" key="4">
    <source>
        <dbReference type="ARBA" id="ARBA00022679"/>
    </source>
</evidence>
<evidence type="ECO:0000313" key="8">
    <source>
        <dbReference type="EMBL" id="EGB11349.1"/>
    </source>
</evidence>
<dbReference type="GO" id="GO:0006511">
    <property type="term" value="P:ubiquitin-dependent protein catabolic process"/>
    <property type="evidence" value="ECO:0007669"/>
    <property type="project" value="TreeGrafter"/>
</dbReference>
<feature type="domain" description="HECT" evidence="7">
    <location>
        <begin position="10"/>
        <end position="346"/>
    </location>
</feature>
<keyword evidence="5 6" id="KW-0833">Ubl conjugation pathway</keyword>
<evidence type="ECO:0000256" key="6">
    <source>
        <dbReference type="PROSITE-ProRule" id="PRU00104"/>
    </source>
</evidence>
<dbReference type="AlphaFoldDB" id="F0XZI3"/>
<sequence>VRRSHCLQDAYALLRKLPRERWRQPFFVKFAGEEGLDAGGLSRDFFRIASISLCDVAVGLFKYAKNDSLTYALNDDEFIAASVEDGGAWLEFAGRLYGKALLEGHHLGAYLNPVLMKFVAAEPVELEDLQLLDFELWRSLDQLAVMAPDVVESLALTFAVESHSFGAVETTELVPGGANIEVTAANVDDFVSMRWRERIFGCCAGSLGSLLAGLYDVVPPEALMLLSARELELVAMGVPEIDVDDWARSTVYKGAFAARGPEHPTVRLFWDEVRHNMDHERRALLVLWCTGSSQVPAQGFRYLQGRDGALRAFTLTSVDLSSAIFPRAHTCFNRIDLPLFTTAKEL</sequence>
<dbReference type="EC" id="2.3.2.26" evidence="3"/>
<organism evidence="9">
    <name type="scientific">Aureococcus anophagefferens</name>
    <name type="common">Harmful bloom alga</name>
    <dbReference type="NCBI Taxonomy" id="44056"/>
    <lineage>
        <taxon>Eukaryota</taxon>
        <taxon>Sar</taxon>
        <taxon>Stramenopiles</taxon>
        <taxon>Ochrophyta</taxon>
        <taxon>Pelagophyceae</taxon>
        <taxon>Pelagomonadales</taxon>
        <taxon>Pelagomonadaceae</taxon>
        <taxon>Aureococcus</taxon>
    </lineage>
</organism>
<dbReference type="InterPro" id="IPR000569">
    <property type="entry name" value="HECT_dom"/>
</dbReference>
<evidence type="ECO:0000259" key="7">
    <source>
        <dbReference type="PROSITE" id="PS50237"/>
    </source>
</evidence>
<dbReference type="Gene3D" id="3.90.1750.10">
    <property type="entry name" value="Hect, E3 ligase catalytic domains"/>
    <property type="match status" value="1"/>
</dbReference>
<evidence type="ECO:0000256" key="1">
    <source>
        <dbReference type="ARBA" id="ARBA00000885"/>
    </source>
</evidence>
<comment type="pathway">
    <text evidence="2">Protein modification; protein ubiquitination.</text>
</comment>
<dbReference type="GO" id="GO:0016567">
    <property type="term" value="P:protein ubiquitination"/>
    <property type="evidence" value="ECO:0007669"/>
    <property type="project" value="TreeGrafter"/>
</dbReference>
<dbReference type="SUPFAM" id="SSF56204">
    <property type="entry name" value="Hect, E3 ligase catalytic domain"/>
    <property type="match status" value="1"/>
</dbReference>
<evidence type="ECO:0000256" key="3">
    <source>
        <dbReference type="ARBA" id="ARBA00012485"/>
    </source>
</evidence>
<proteinExistence type="predicted"/>
<accession>F0XZI3</accession>
<dbReference type="PANTHER" id="PTHR11254:SF440">
    <property type="entry name" value="E3 UBIQUITIN-PROTEIN LIGASE NEDD-4"/>
    <property type="match status" value="1"/>
</dbReference>
<comment type="catalytic activity">
    <reaction evidence="1">
        <text>S-ubiquitinyl-[E2 ubiquitin-conjugating enzyme]-L-cysteine + [acceptor protein]-L-lysine = [E2 ubiquitin-conjugating enzyme]-L-cysteine + N(6)-ubiquitinyl-[acceptor protein]-L-lysine.</text>
        <dbReference type="EC" id="2.3.2.26"/>
    </reaction>
</comment>
<dbReference type="Gene3D" id="3.30.2160.10">
    <property type="entry name" value="Hect, E3 ligase catalytic domain"/>
    <property type="match status" value="1"/>
</dbReference>
<feature type="non-terminal residue" evidence="8">
    <location>
        <position position="1"/>
    </location>
</feature>
<dbReference type="GO" id="GO:0005737">
    <property type="term" value="C:cytoplasm"/>
    <property type="evidence" value="ECO:0007669"/>
    <property type="project" value="TreeGrafter"/>
</dbReference>
<dbReference type="OMA" id="ADHICIT"/>
<keyword evidence="9" id="KW-1185">Reference proteome</keyword>
<evidence type="ECO:0000256" key="2">
    <source>
        <dbReference type="ARBA" id="ARBA00004906"/>
    </source>
</evidence>
<dbReference type="Gene3D" id="3.30.2410.10">
    <property type="entry name" value="Hect, E3 ligase catalytic domain"/>
    <property type="match status" value="1"/>
</dbReference>
<dbReference type="eggNOG" id="KOG0940">
    <property type="taxonomic scope" value="Eukaryota"/>
</dbReference>
<dbReference type="Pfam" id="PF00632">
    <property type="entry name" value="HECT"/>
    <property type="match status" value="1"/>
</dbReference>
<evidence type="ECO:0000313" key="9">
    <source>
        <dbReference type="Proteomes" id="UP000002729"/>
    </source>
</evidence>
<dbReference type="PANTHER" id="PTHR11254">
    <property type="entry name" value="HECT DOMAIN UBIQUITIN-PROTEIN LIGASE"/>
    <property type="match status" value="1"/>
</dbReference>
<dbReference type="KEGG" id="aaf:AURANDRAFT_3624"/>
<keyword evidence="4" id="KW-0808">Transferase</keyword>
<name>F0XZI3_AURAN</name>
<dbReference type="InterPro" id="IPR035983">
    <property type="entry name" value="Hect_E3_ubiquitin_ligase"/>
</dbReference>
<dbReference type="PROSITE" id="PS50237">
    <property type="entry name" value="HECT"/>
    <property type="match status" value="1"/>
</dbReference>
<dbReference type="GO" id="GO:0061630">
    <property type="term" value="F:ubiquitin protein ligase activity"/>
    <property type="evidence" value="ECO:0007669"/>
    <property type="project" value="UniProtKB-EC"/>
</dbReference>
<dbReference type="RefSeq" id="XP_009033534.1">
    <property type="nucleotide sequence ID" value="XM_009035286.1"/>
</dbReference>
<dbReference type="EMBL" id="GL833122">
    <property type="protein sequence ID" value="EGB11349.1"/>
    <property type="molecule type" value="Genomic_DNA"/>
</dbReference>
<dbReference type="OrthoDB" id="8068875at2759"/>
<reference evidence="8 9" key="1">
    <citation type="journal article" date="2011" name="Proc. Natl. Acad. Sci. U.S.A.">
        <title>Niche of harmful alga Aureococcus anophagefferens revealed through ecogenomics.</title>
        <authorList>
            <person name="Gobler C.J."/>
            <person name="Berry D.L."/>
            <person name="Dyhrman S.T."/>
            <person name="Wilhelm S.W."/>
            <person name="Salamov A."/>
            <person name="Lobanov A.V."/>
            <person name="Zhang Y."/>
            <person name="Collier J.L."/>
            <person name="Wurch L.L."/>
            <person name="Kustka A.B."/>
            <person name="Dill B.D."/>
            <person name="Shah M."/>
            <person name="VerBerkmoes N.C."/>
            <person name="Kuo A."/>
            <person name="Terry A."/>
            <person name="Pangilinan J."/>
            <person name="Lindquist E.A."/>
            <person name="Lucas S."/>
            <person name="Paulsen I.T."/>
            <person name="Hattenrath-Lehmann T.K."/>
            <person name="Talmage S.C."/>
            <person name="Walker E.A."/>
            <person name="Koch F."/>
            <person name="Burson A.M."/>
            <person name="Marcoval M.A."/>
            <person name="Tang Y.Z."/>
            <person name="Lecleir G.R."/>
            <person name="Coyne K.J."/>
            <person name="Berg G.M."/>
            <person name="Bertrand E.M."/>
            <person name="Saito M.A."/>
            <person name="Gladyshev V.N."/>
            <person name="Grigoriev I.V."/>
        </authorList>
    </citation>
    <scope>NUCLEOTIDE SEQUENCE [LARGE SCALE GENOMIC DNA]</scope>
    <source>
        <strain evidence="9">CCMP 1984</strain>
    </source>
</reference>
<dbReference type="InParanoid" id="F0XZI3"/>
<dbReference type="SMART" id="SM00119">
    <property type="entry name" value="HECTc"/>
    <property type="match status" value="1"/>
</dbReference>
<protein>
    <recommendedName>
        <fullName evidence="3">HECT-type E3 ubiquitin transferase</fullName>
        <ecNumber evidence="3">2.3.2.26</ecNumber>
    </recommendedName>
</protein>
<feature type="non-terminal residue" evidence="8">
    <location>
        <position position="346"/>
    </location>
</feature>
<feature type="active site" description="Glycyl thioester intermediate" evidence="6">
    <location>
        <position position="331"/>
    </location>
</feature>
<dbReference type="Proteomes" id="UP000002729">
    <property type="component" value="Unassembled WGS sequence"/>
</dbReference>